<dbReference type="SUPFAM" id="SSF52047">
    <property type="entry name" value="RNI-like"/>
    <property type="match status" value="1"/>
</dbReference>
<dbReference type="GO" id="GO:0005634">
    <property type="term" value="C:nucleus"/>
    <property type="evidence" value="ECO:0007669"/>
    <property type="project" value="TreeGrafter"/>
</dbReference>
<proteinExistence type="predicted"/>
<dbReference type="Pfam" id="PF13516">
    <property type="entry name" value="LRR_6"/>
    <property type="match status" value="3"/>
</dbReference>
<evidence type="ECO:0000313" key="6">
    <source>
        <dbReference type="Proteomes" id="UP000663829"/>
    </source>
</evidence>
<dbReference type="InterPro" id="IPR001611">
    <property type="entry name" value="Leu-rich_rpt"/>
</dbReference>
<dbReference type="GO" id="GO:0031267">
    <property type="term" value="F:small GTPase binding"/>
    <property type="evidence" value="ECO:0007669"/>
    <property type="project" value="TreeGrafter"/>
</dbReference>
<name>A0A815GTZ9_9BILA</name>
<evidence type="ECO:0000313" key="4">
    <source>
        <dbReference type="EMBL" id="CAF1343382.1"/>
    </source>
</evidence>
<organism evidence="4 6">
    <name type="scientific">Didymodactylos carnosus</name>
    <dbReference type="NCBI Taxonomy" id="1234261"/>
    <lineage>
        <taxon>Eukaryota</taxon>
        <taxon>Metazoa</taxon>
        <taxon>Spiralia</taxon>
        <taxon>Gnathifera</taxon>
        <taxon>Rotifera</taxon>
        <taxon>Eurotatoria</taxon>
        <taxon>Bdelloidea</taxon>
        <taxon>Philodinida</taxon>
        <taxon>Philodinidae</taxon>
        <taxon>Didymodactylos</taxon>
    </lineage>
</organism>
<evidence type="ECO:0000256" key="1">
    <source>
        <dbReference type="ARBA" id="ARBA00022468"/>
    </source>
</evidence>
<evidence type="ECO:0000256" key="3">
    <source>
        <dbReference type="ARBA" id="ARBA00022737"/>
    </source>
</evidence>
<evidence type="ECO:0000256" key="2">
    <source>
        <dbReference type="ARBA" id="ARBA00022614"/>
    </source>
</evidence>
<keyword evidence="1" id="KW-0343">GTPase activation</keyword>
<gene>
    <name evidence="4" type="ORF">GPM918_LOCUS30545</name>
    <name evidence="5" type="ORF">SRO942_LOCUS31163</name>
</gene>
<dbReference type="SMART" id="SM00368">
    <property type="entry name" value="LRR_RI"/>
    <property type="match status" value="3"/>
</dbReference>
<dbReference type="GO" id="GO:0005829">
    <property type="term" value="C:cytosol"/>
    <property type="evidence" value="ECO:0007669"/>
    <property type="project" value="TreeGrafter"/>
</dbReference>
<accession>A0A815GTZ9</accession>
<keyword evidence="6" id="KW-1185">Reference proteome</keyword>
<dbReference type="PANTHER" id="PTHR24113">
    <property type="entry name" value="RAN GTPASE-ACTIVATING PROTEIN 1"/>
    <property type="match status" value="1"/>
</dbReference>
<feature type="non-terminal residue" evidence="4">
    <location>
        <position position="1"/>
    </location>
</feature>
<dbReference type="AlphaFoldDB" id="A0A815GTZ9"/>
<evidence type="ECO:0000313" key="5">
    <source>
        <dbReference type="EMBL" id="CAF4206818.1"/>
    </source>
</evidence>
<comment type="caution">
    <text evidence="4">The sequence shown here is derived from an EMBL/GenBank/DDBJ whole genome shotgun (WGS) entry which is preliminary data.</text>
</comment>
<protein>
    <submittedName>
        <fullName evidence="4">Uncharacterized protein</fullName>
    </submittedName>
</protein>
<dbReference type="GO" id="GO:0006913">
    <property type="term" value="P:nucleocytoplasmic transport"/>
    <property type="evidence" value="ECO:0007669"/>
    <property type="project" value="TreeGrafter"/>
</dbReference>
<dbReference type="InterPro" id="IPR027038">
    <property type="entry name" value="RanGap"/>
</dbReference>
<dbReference type="GO" id="GO:0005096">
    <property type="term" value="F:GTPase activator activity"/>
    <property type="evidence" value="ECO:0007669"/>
    <property type="project" value="UniProtKB-KW"/>
</dbReference>
<dbReference type="InterPro" id="IPR032675">
    <property type="entry name" value="LRR_dom_sf"/>
</dbReference>
<dbReference type="GO" id="GO:0048471">
    <property type="term" value="C:perinuclear region of cytoplasm"/>
    <property type="evidence" value="ECO:0007669"/>
    <property type="project" value="TreeGrafter"/>
</dbReference>
<sequence>SSCSATVNVLELPMYVGKKDSQKTSFSALPVAPQALTPLKKSALSENYATKLSQNEKKIIEKLVSTGTTTLNIGYNNISSEGAKAIAEALKTNQTLTTLYMYDNKISDGGAKAIAEALKTNQTLTTLDIRSNNISDEGAKAIAEALKKNKVCGVNY</sequence>
<dbReference type="EMBL" id="CAJOBC010060116">
    <property type="protein sequence ID" value="CAF4206818.1"/>
    <property type="molecule type" value="Genomic_DNA"/>
</dbReference>
<dbReference type="Proteomes" id="UP000663829">
    <property type="component" value="Unassembled WGS sequence"/>
</dbReference>
<dbReference type="Proteomes" id="UP000681722">
    <property type="component" value="Unassembled WGS sequence"/>
</dbReference>
<dbReference type="Gene3D" id="3.80.10.10">
    <property type="entry name" value="Ribonuclease Inhibitor"/>
    <property type="match status" value="1"/>
</dbReference>
<dbReference type="PANTHER" id="PTHR24113:SF12">
    <property type="entry name" value="RAN GTPASE-ACTIVATING PROTEIN 1"/>
    <property type="match status" value="1"/>
</dbReference>
<dbReference type="EMBL" id="CAJNOQ010014524">
    <property type="protein sequence ID" value="CAF1343382.1"/>
    <property type="molecule type" value="Genomic_DNA"/>
</dbReference>
<dbReference type="OrthoDB" id="120976at2759"/>
<keyword evidence="2" id="KW-0433">Leucine-rich repeat</keyword>
<keyword evidence="3" id="KW-0677">Repeat</keyword>
<reference evidence="4" key="1">
    <citation type="submission" date="2021-02" db="EMBL/GenBank/DDBJ databases">
        <authorList>
            <person name="Nowell W R."/>
        </authorList>
    </citation>
    <scope>NUCLEOTIDE SEQUENCE</scope>
</reference>